<comment type="caution">
    <text evidence="2">The sequence shown here is derived from an EMBL/GenBank/DDBJ whole genome shotgun (WGS) entry which is preliminary data.</text>
</comment>
<feature type="region of interest" description="Disordered" evidence="1">
    <location>
        <begin position="127"/>
        <end position="154"/>
    </location>
</feature>
<dbReference type="Proteomes" id="UP001177023">
    <property type="component" value="Unassembled WGS sequence"/>
</dbReference>
<feature type="non-terminal residue" evidence="2">
    <location>
        <position position="1"/>
    </location>
</feature>
<protein>
    <recommendedName>
        <fullName evidence="4">Mitochondrial ribosomal protein L55</fullName>
    </recommendedName>
</protein>
<dbReference type="Pfam" id="PF09776">
    <property type="entry name" value="Mitoc_L55"/>
    <property type="match status" value="1"/>
</dbReference>
<evidence type="ECO:0000256" key="1">
    <source>
        <dbReference type="SAM" id="MobiDB-lite"/>
    </source>
</evidence>
<dbReference type="EMBL" id="CATQJA010001853">
    <property type="protein sequence ID" value="CAJ0568904.1"/>
    <property type="molecule type" value="Genomic_DNA"/>
</dbReference>
<name>A0AA36CH42_9BILA</name>
<accession>A0AA36CH42</accession>
<proteinExistence type="predicted"/>
<dbReference type="AlphaFoldDB" id="A0AA36CH42"/>
<keyword evidence="3" id="KW-1185">Reference proteome</keyword>
<sequence>MSAYGRPALLRLVSISRSVQEVVVRQNAHRASLGKIGRSQYLLKYPVRLIRPDGSTIQVRADEPRETVQLAIDLKTLTDDERRQRLAARKPKAKKIRKEVIDDNFDSNEYMKYWAQPEPETATKLAAADKAAPKQALADKAPEKRKDNKKKNRWPQSTAYCCQLTTKKRTFRFAYI</sequence>
<dbReference type="GO" id="GO:0006412">
    <property type="term" value="P:translation"/>
    <property type="evidence" value="ECO:0007669"/>
    <property type="project" value="TreeGrafter"/>
</dbReference>
<dbReference type="PANTHER" id="PTHR34095">
    <property type="entry name" value="39S RIBOSOMAL PROTEIN L55, MITOCHONDRIAL"/>
    <property type="match status" value="1"/>
</dbReference>
<dbReference type="PANTHER" id="PTHR34095:SF1">
    <property type="entry name" value="LARGE RIBOSOMAL SUBUNIT PROTEIN ML55"/>
    <property type="match status" value="1"/>
</dbReference>
<organism evidence="2 3">
    <name type="scientific">Mesorhabditis spiculigera</name>
    <dbReference type="NCBI Taxonomy" id="96644"/>
    <lineage>
        <taxon>Eukaryota</taxon>
        <taxon>Metazoa</taxon>
        <taxon>Ecdysozoa</taxon>
        <taxon>Nematoda</taxon>
        <taxon>Chromadorea</taxon>
        <taxon>Rhabditida</taxon>
        <taxon>Rhabditina</taxon>
        <taxon>Rhabditomorpha</taxon>
        <taxon>Rhabditoidea</taxon>
        <taxon>Rhabditidae</taxon>
        <taxon>Mesorhabditinae</taxon>
        <taxon>Mesorhabditis</taxon>
    </lineage>
</organism>
<feature type="compositionally biased region" description="Low complexity" evidence="1">
    <location>
        <begin position="127"/>
        <end position="139"/>
    </location>
</feature>
<dbReference type="GO" id="GO:0003735">
    <property type="term" value="F:structural constituent of ribosome"/>
    <property type="evidence" value="ECO:0007669"/>
    <property type="project" value="InterPro"/>
</dbReference>
<dbReference type="Gene3D" id="6.20.130.20">
    <property type="entry name" value="Mitochondrial ribosomal protein L55"/>
    <property type="match status" value="1"/>
</dbReference>
<dbReference type="GO" id="GO:0005762">
    <property type="term" value="C:mitochondrial large ribosomal subunit"/>
    <property type="evidence" value="ECO:0007669"/>
    <property type="project" value="InterPro"/>
</dbReference>
<dbReference type="InterPro" id="IPR018615">
    <property type="entry name" value="Ribosomal_mL55"/>
</dbReference>
<dbReference type="InterPro" id="IPR044884">
    <property type="entry name" value="Ribosomal_mL55_sf"/>
</dbReference>
<reference evidence="2" key="1">
    <citation type="submission" date="2023-06" db="EMBL/GenBank/DDBJ databases">
        <authorList>
            <person name="Delattre M."/>
        </authorList>
    </citation>
    <scope>NUCLEOTIDE SEQUENCE</scope>
    <source>
        <strain evidence="2">AF72</strain>
    </source>
</reference>
<evidence type="ECO:0000313" key="2">
    <source>
        <dbReference type="EMBL" id="CAJ0568904.1"/>
    </source>
</evidence>
<evidence type="ECO:0008006" key="4">
    <source>
        <dbReference type="Google" id="ProtNLM"/>
    </source>
</evidence>
<evidence type="ECO:0000313" key="3">
    <source>
        <dbReference type="Proteomes" id="UP001177023"/>
    </source>
</evidence>
<gene>
    <name evidence="2" type="ORF">MSPICULIGERA_LOCUS7408</name>
</gene>